<accession>A0A165R8P4</accession>
<dbReference type="EMBL" id="LUXM01000038">
    <property type="protein sequence ID" value="KZU92747.1"/>
    <property type="molecule type" value="Genomic_DNA"/>
</dbReference>
<protein>
    <recommendedName>
        <fullName evidence="3">ATPase involved in DNA repair</fullName>
    </recommendedName>
</protein>
<evidence type="ECO:0008006" key="3">
    <source>
        <dbReference type="Google" id="ProtNLM"/>
    </source>
</evidence>
<dbReference type="InterPro" id="IPR041073">
    <property type="entry name" value="MobL"/>
</dbReference>
<dbReference type="Proteomes" id="UP000076882">
    <property type="component" value="Unassembled WGS sequence"/>
</dbReference>
<name>A0A165R8P4_LACPN</name>
<gene>
    <name evidence="1" type="ORF">Lp19_2729</name>
</gene>
<organism evidence="1 2">
    <name type="scientific">Lactiplantibacillus plantarum</name>
    <name type="common">Lactobacillus plantarum</name>
    <dbReference type="NCBI Taxonomy" id="1590"/>
    <lineage>
        <taxon>Bacteria</taxon>
        <taxon>Bacillati</taxon>
        <taxon>Bacillota</taxon>
        <taxon>Bacilli</taxon>
        <taxon>Lactobacillales</taxon>
        <taxon>Lactobacillaceae</taxon>
        <taxon>Lactiplantibacillus</taxon>
    </lineage>
</organism>
<evidence type="ECO:0000313" key="2">
    <source>
        <dbReference type="Proteomes" id="UP000076882"/>
    </source>
</evidence>
<reference evidence="1 2" key="1">
    <citation type="submission" date="2016-03" db="EMBL/GenBank/DDBJ databases">
        <title>Comparative genomics of 54 Lactobacillus plantarum strains reveals genomic uncoupling from niche constraints.</title>
        <authorList>
            <person name="Martino M.E."/>
        </authorList>
    </citation>
    <scope>NUCLEOTIDE SEQUENCE [LARGE SCALE GENOMIC DNA]</scope>
    <source>
        <strain evidence="1 2">19.1</strain>
    </source>
</reference>
<evidence type="ECO:0000313" key="1">
    <source>
        <dbReference type="EMBL" id="KZU92747.1"/>
    </source>
</evidence>
<dbReference type="NCBIfam" id="NF041498">
    <property type="entry name" value="MobP2"/>
    <property type="match status" value="1"/>
</dbReference>
<comment type="caution">
    <text evidence="1">The sequence shown here is derived from an EMBL/GenBank/DDBJ whole genome shotgun (WGS) entry which is preliminary data.</text>
</comment>
<dbReference type="Pfam" id="PF18555">
    <property type="entry name" value="MobL"/>
    <property type="match status" value="1"/>
</dbReference>
<dbReference type="AlphaFoldDB" id="A0A165R8P4"/>
<proteinExistence type="predicted"/>
<dbReference type="PATRIC" id="fig|1590.201.peg.2653"/>
<sequence length="729" mass="83638">MHSIMSKPIEHQQPAVVFRLQYFTAATVANKMSYSGYTKYTERDNATDLSNDVNLVQQRLDQLERDNLAELAPTSQRPDEEPVEPVDGVATRLPYQKFIDYTARNTATELDQGDEIAKPKQQQLTPTFDQQTDHLTVAETDQLRQKLDTAQANKGVLWAGVISFSTQYLIDNHLYDPKTEACDQQKIKAAVRHSMGPLLKANGLAEKGFWWGDIQFNTNHIHVHLGISELSPRPDRIGYRDGKRIAKEARRKFTQPSIRSIKSHIFQDLIALERPQAKTRKLNLEKRLGVQRASLRQQLRQTVGEQQLQALFASLPADKKRWRYRSNARDMAKAKQIASALVNQYLQDNPEFQAFQQTVQALDQYNAAAFGQRTAGRTLAHKEAELRERLTNALFEACRELPDNEQELTIAGLAKNFTTADIEANRQRIDALRQANRLQPTPAKTKELRQRRMALRQQNARASQGKVQQAQRELTKLSQKSAPLNAAEREARTFLSDRYQQRLTLAKLKLQAPWEQSPTERQQLQDLTAYFTDVVNVPITQLTSERVAQMQQRLAAEHRLNGGSVVSGVNWSKLRPELQQALSEELGVKLTKPSQMRSQLQAITKQQQELLRLKATLASYKEALPPAVVQQRYQKIERLSAKIKRDKKAPARAGWEPMKTAVNHWKPRHLKQFQRKQQQASHQILKQEGQQVKQQLRRAEQTHYQELKAKNALFNQQQAIEQAQQERGR</sequence>
<dbReference type="InterPro" id="IPR048101">
    <property type="entry name" value="MobP2"/>
</dbReference>